<reference evidence="6 7" key="1">
    <citation type="submission" date="2009-05" db="EMBL/GenBank/DDBJ databases">
        <authorList>
            <person name="Setubal J.C."/>
            <person name="Boyle S."/>
            <person name="Crasta O.R."/>
            <person name="Gillespie J.J."/>
            <person name="Kenyon R.W."/>
            <person name="Lu J."/>
            <person name="Mane S."/>
            <person name="Nagrani S."/>
            <person name="Shallom J.M."/>
            <person name="Shallom S."/>
            <person name="Shukla M."/>
            <person name="Snyder E.E."/>
            <person name="Sobral B.W."/>
            <person name="Wattam A.R."/>
            <person name="Will R."/>
            <person name="Williams K."/>
            <person name="Yoo H."/>
            <person name="Munk C."/>
            <person name="Tapia R."/>
            <person name="Green L."/>
            <person name="Rogers Y."/>
            <person name="Detter J.C."/>
            <person name="Bruce D."/>
            <person name="Brettin T.S."/>
            <person name="Tsolis R."/>
        </authorList>
    </citation>
    <scope>NUCLEOTIDE SEQUENCE [LARGE SCALE GENOMIC DNA]</scope>
    <source>
        <strain evidence="6 7">LMG 3301</strain>
    </source>
</reference>
<dbReference type="Proteomes" id="UP000004386">
    <property type="component" value="Unassembled WGS sequence"/>
</dbReference>
<dbReference type="GO" id="GO:0003700">
    <property type="term" value="F:DNA-binding transcription factor activity"/>
    <property type="evidence" value="ECO:0007669"/>
    <property type="project" value="TreeGrafter"/>
</dbReference>
<dbReference type="Gene3D" id="1.10.260.40">
    <property type="entry name" value="lambda repressor-like DNA-binding domains"/>
    <property type="match status" value="1"/>
</dbReference>
<dbReference type="SUPFAM" id="SSF47413">
    <property type="entry name" value="lambda repressor-like DNA-binding domains"/>
    <property type="match status" value="1"/>
</dbReference>
<dbReference type="InterPro" id="IPR050807">
    <property type="entry name" value="TransReg_Diox_bact_type"/>
</dbReference>
<gene>
    <name evidence="6" type="ORF">OINT_1001311</name>
</gene>
<evidence type="ECO:0000259" key="5">
    <source>
        <dbReference type="PROSITE" id="PS50943"/>
    </source>
</evidence>
<dbReference type="HOGENOM" id="CLU_046383_0_0_5"/>
<sequence>MKRCDCVSYKFANSEMRICKMAPRKLYIGRKIREIREQHRATQSGFAERLGISTSYLNQIENNQRPVSAAVLLALAENYQIDIGAISLGDDDRLLSAVSEALADPVFDNYKPNLQELKLITQNAPGLAHALIACHQAYRRNSEQLASLDNQLGRAPSAAEPAPYEEVRDFFHFIDNYVHEIDIAAEKLASELSIPGRDIGVALPQYMGERHRVHIARAAPEEAVLRRFDAQARVLYLNPYSPASTRNFQIAFQIAELEMEELVSAIARRADFRSAEAVEICKIGLRNYFAGALMLPYQTFLSAAKELRHDLELLASRFGASLEQVAHRLSTLQRSGQRGVPVFFARIDRAGNITKRHSAAKLQFARYGAACPLWNVHQAFETPGRIIRQLAETPDGARYLCIATELTKSEGGFNAPQRRYAIALGCEVAYAQDFVYADGLDIAVRSAFDPIGVSCRICERAECVQRAVPPLKSRLAVDHDRRGILPYRLL</sequence>
<dbReference type="PROSITE" id="PS50943">
    <property type="entry name" value="HTH_CROC1"/>
    <property type="match status" value="1"/>
</dbReference>
<dbReference type="PANTHER" id="PTHR46797">
    <property type="entry name" value="HTH-TYPE TRANSCRIPTIONAL REGULATOR"/>
    <property type="match status" value="1"/>
</dbReference>
<evidence type="ECO:0000313" key="7">
    <source>
        <dbReference type="Proteomes" id="UP000004386"/>
    </source>
</evidence>
<dbReference type="PIRSF" id="PIRSF019251">
    <property type="entry name" value="Rv0465c"/>
    <property type="match status" value="1"/>
</dbReference>
<comment type="caution">
    <text evidence="6">The sequence shown here is derived from an EMBL/GenBank/DDBJ whole genome shotgun (WGS) entry which is preliminary data.</text>
</comment>
<dbReference type="AlphaFoldDB" id="C4WK79"/>
<dbReference type="Pfam" id="PF01381">
    <property type="entry name" value="HTH_3"/>
    <property type="match status" value="1"/>
</dbReference>
<dbReference type="Pfam" id="PF06114">
    <property type="entry name" value="Peptidase_M78"/>
    <property type="match status" value="1"/>
</dbReference>
<dbReference type="GO" id="GO:0005829">
    <property type="term" value="C:cytosol"/>
    <property type="evidence" value="ECO:0007669"/>
    <property type="project" value="TreeGrafter"/>
</dbReference>
<protein>
    <recommendedName>
        <fullName evidence="5">HTH cro/C1-type domain-containing protein</fullName>
    </recommendedName>
</protein>
<organism evidence="6 7">
    <name type="scientific">Brucella intermedia LMG 3301</name>
    <dbReference type="NCBI Taxonomy" id="641118"/>
    <lineage>
        <taxon>Bacteria</taxon>
        <taxon>Pseudomonadati</taxon>
        <taxon>Pseudomonadota</taxon>
        <taxon>Alphaproteobacteria</taxon>
        <taxon>Hyphomicrobiales</taxon>
        <taxon>Brucellaceae</taxon>
        <taxon>Brucella/Ochrobactrum group</taxon>
        <taxon>Brucella</taxon>
    </lineage>
</organism>
<dbReference type="CDD" id="cd00093">
    <property type="entry name" value="HTH_XRE"/>
    <property type="match status" value="1"/>
</dbReference>
<evidence type="ECO:0000256" key="1">
    <source>
        <dbReference type="ARBA" id="ARBA00007227"/>
    </source>
</evidence>
<evidence type="ECO:0000256" key="3">
    <source>
        <dbReference type="ARBA" id="ARBA00023125"/>
    </source>
</evidence>
<evidence type="ECO:0000256" key="2">
    <source>
        <dbReference type="ARBA" id="ARBA00023015"/>
    </source>
</evidence>
<dbReference type="EMBL" id="ACQA01000001">
    <property type="protein sequence ID" value="EEQ95910.1"/>
    <property type="molecule type" value="Genomic_DNA"/>
</dbReference>
<evidence type="ECO:0000313" key="6">
    <source>
        <dbReference type="EMBL" id="EEQ95910.1"/>
    </source>
</evidence>
<dbReference type="InterPro" id="IPR026281">
    <property type="entry name" value="HTH_RamB"/>
</dbReference>
<dbReference type="PANTHER" id="PTHR46797:SF23">
    <property type="entry name" value="HTH-TYPE TRANSCRIPTIONAL REGULATOR SUTR"/>
    <property type="match status" value="1"/>
</dbReference>
<keyword evidence="2" id="KW-0805">Transcription regulation</keyword>
<keyword evidence="3" id="KW-0238">DNA-binding</keyword>
<dbReference type="InterPro" id="IPR010982">
    <property type="entry name" value="Lambda_DNA-bd_dom_sf"/>
</dbReference>
<dbReference type="InterPro" id="IPR010359">
    <property type="entry name" value="IrrE_HExxH"/>
</dbReference>
<comment type="similarity">
    <text evidence="1">Belongs to the short-chain fatty acyl-CoA assimilation regulator (ScfR) family.</text>
</comment>
<evidence type="ECO:0000256" key="4">
    <source>
        <dbReference type="ARBA" id="ARBA00023163"/>
    </source>
</evidence>
<keyword evidence="4" id="KW-0804">Transcription</keyword>
<dbReference type="SMART" id="SM00530">
    <property type="entry name" value="HTH_XRE"/>
    <property type="match status" value="1"/>
</dbReference>
<dbReference type="Pfam" id="PF09856">
    <property type="entry name" value="ScfRs"/>
    <property type="match status" value="1"/>
</dbReference>
<dbReference type="InterPro" id="IPR001387">
    <property type="entry name" value="Cro/C1-type_HTH"/>
</dbReference>
<dbReference type="InterPro" id="IPR018653">
    <property type="entry name" value="ScfR_C"/>
</dbReference>
<name>C4WK79_9HYPH</name>
<dbReference type="GO" id="GO:0003677">
    <property type="term" value="F:DNA binding"/>
    <property type="evidence" value="ECO:0007669"/>
    <property type="project" value="UniProtKB-KW"/>
</dbReference>
<proteinExistence type="inferred from homology"/>
<feature type="domain" description="HTH cro/C1-type" evidence="5">
    <location>
        <begin position="32"/>
        <end position="86"/>
    </location>
</feature>
<accession>C4WK79</accession>